<sequence length="104" mass="11381">MSQTMRSTREARKRLLQLEAELHRVELSASLYDIRAPFRGPGRGGFLGGLFQPAKLLTLAAGLVAGNKLNLISRLIPIGMGAWKAATVIRQFLARRRAARAARG</sequence>
<keyword evidence="1" id="KW-0175">Coiled coil</keyword>
<evidence type="ECO:0008006" key="4">
    <source>
        <dbReference type="Google" id="ProtNLM"/>
    </source>
</evidence>
<reference evidence="3" key="1">
    <citation type="journal article" date="2019" name="Int. J. Syst. Evol. Microbiol.">
        <title>The Global Catalogue of Microorganisms (GCM) 10K type strain sequencing project: providing services to taxonomists for standard genome sequencing and annotation.</title>
        <authorList>
            <consortium name="The Broad Institute Genomics Platform"/>
            <consortium name="The Broad Institute Genome Sequencing Center for Infectious Disease"/>
            <person name="Wu L."/>
            <person name="Ma J."/>
        </authorList>
    </citation>
    <scope>NUCLEOTIDE SEQUENCE [LARGE SCALE GENOMIC DNA]</scope>
    <source>
        <strain evidence="3">NBRC 104970</strain>
    </source>
</reference>
<name>A0ABQ6BT87_9NEIS</name>
<evidence type="ECO:0000313" key="2">
    <source>
        <dbReference type="EMBL" id="GLS04531.1"/>
    </source>
</evidence>
<feature type="coiled-coil region" evidence="1">
    <location>
        <begin position="1"/>
        <end position="28"/>
    </location>
</feature>
<gene>
    <name evidence="2" type="ORF">GCM10007860_16780</name>
</gene>
<accession>A0ABQ6BT87</accession>
<keyword evidence="3" id="KW-1185">Reference proteome</keyword>
<evidence type="ECO:0000256" key="1">
    <source>
        <dbReference type="SAM" id="Coils"/>
    </source>
</evidence>
<evidence type="ECO:0000313" key="3">
    <source>
        <dbReference type="Proteomes" id="UP001156836"/>
    </source>
</evidence>
<dbReference type="EMBL" id="BSOZ01000020">
    <property type="protein sequence ID" value="GLS04531.1"/>
    <property type="molecule type" value="Genomic_DNA"/>
</dbReference>
<dbReference type="RefSeq" id="WP_018746560.1">
    <property type="nucleotide sequence ID" value="NZ_BSOZ01000020.1"/>
</dbReference>
<protein>
    <recommendedName>
        <fullName evidence="4">YqjK-like protein</fullName>
    </recommendedName>
</protein>
<proteinExistence type="predicted"/>
<comment type="caution">
    <text evidence="2">The sequence shown here is derived from an EMBL/GenBank/DDBJ whole genome shotgun (WGS) entry which is preliminary data.</text>
</comment>
<dbReference type="Proteomes" id="UP001156836">
    <property type="component" value="Unassembled WGS sequence"/>
</dbReference>
<organism evidence="2 3">
    <name type="scientific">Chitiniphilus shinanonensis</name>
    <dbReference type="NCBI Taxonomy" id="553088"/>
    <lineage>
        <taxon>Bacteria</taxon>
        <taxon>Pseudomonadati</taxon>
        <taxon>Pseudomonadota</taxon>
        <taxon>Betaproteobacteria</taxon>
        <taxon>Neisseriales</taxon>
        <taxon>Chitinibacteraceae</taxon>
        <taxon>Chitiniphilus</taxon>
    </lineage>
</organism>